<dbReference type="RefSeq" id="WP_379882815.1">
    <property type="nucleotide sequence ID" value="NZ_JBHPON010000002.1"/>
</dbReference>
<comment type="caution">
    <text evidence="2">The sequence shown here is derived from an EMBL/GenBank/DDBJ whole genome shotgun (WGS) entry which is preliminary data.</text>
</comment>
<dbReference type="PANTHER" id="PTHR10788">
    <property type="entry name" value="TREHALOSE-6-PHOSPHATE SYNTHASE"/>
    <property type="match status" value="1"/>
</dbReference>
<dbReference type="SUPFAM" id="SSF53756">
    <property type="entry name" value="UDP-Glycosyltransferase/glycogen phosphorylase"/>
    <property type="match status" value="1"/>
</dbReference>
<evidence type="ECO:0000313" key="3">
    <source>
        <dbReference type="Proteomes" id="UP001596116"/>
    </source>
</evidence>
<evidence type="ECO:0000256" key="1">
    <source>
        <dbReference type="ARBA" id="ARBA00008799"/>
    </source>
</evidence>
<dbReference type="Proteomes" id="UP001596116">
    <property type="component" value="Unassembled WGS sequence"/>
</dbReference>
<dbReference type="Pfam" id="PF00982">
    <property type="entry name" value="Glyco_transf_20"/>
    <property type="match status" value="1"/>
</dbReference>
<dbReference type="InterPro" id="IPR001830">
    <property type="entry name" value="Glyco_trans_20"/>
</dbReference>
<reference evidence="2 3" key="1">
    <citation type="submission" date="2024-09" db="EMBL/GenBank/DDBJ databases">
        <authorList>
            <person name="Zhang Z.-H."/>
        </authorList>
    </citation>
    <scope>NUCLEOTIDE SEQUENCE [LARGE SCALE GENOMIC DNA]</scope>
    <source>
        <strain evidence="2 3">HHTR114</strain>
    </source>
</reference>
<dbReference type="CDD" id="cd03788">
    <property type="entry name" value="GT20_TPS"/>
    <property type="match status" value="1"/>
</dbReference>
<dbReference type="Gene3D" id="3.40.50.2000">
    <property type="entry name" value="Glycogen Phosphorylase B"/>
    <property type="match status" value="2"/>
</dbReference>
<accession>A0ABW1KXZ6</accession>
<comment type="similarity">
    <text evidence="1">Belongs to the glycosyltransferase 20 family.</text>
</comment>
<protein>
    <submittedName>
        <fullName evidence="2">Trehalose-6-phosphate synthase</fullName>
    </submittedName>
</protein>
<dbReference type="EMBL" id="JBHPON010000002">
    <property type="protein sequence ID" value="MFC6035966.1"/>
    <property type="molecule type" value="Genomic_DNA"/>
</dbReference>
<proteinExistence type="inferred from homology"/>
<name>A0ABW1KXZ6_9PROT</name>
<organism evidence="2 3">
    <name type="scientific">Hyphococcus aureus</name>
    <dbReference type="NCBI Taxonomy" id="2666033"/>
    <lineage>
        <taxon>Bacteria</taxon>
        <taxon>Pseudomonadati</taxon>
        <taxon>Pseudomonadota</taxon>
        <taxon>Alphaproteobacteria</taxon>
        <taxon>Parvularculales</taxon>
        <taxon>Parvularculaceae</taxon>
        <taxon>Hyphococcus</taxon>
    </lineage>
</organism>
<sequence length="458" mass="51944">MGRLIAISNRTAVDPKARAGGLAVAVWESLKATGGVWFGWSGEIAESEHRVLHAHHDEGVEFLLTDLTREEHDGYYLNYANRVIWPVFHYRIDLASFDRDAFTIYAAVNQRIARQIAPRLHPDDVVWVHDYHFMLMADALRHTGWEGPTGFFLHIPFPAPEVFRALPEHHWIARALCAYDVIGFQAERDRYNFVQYLIDDCGGEDLGEGRVKAFDQTITVKAYPIGIDAEGFREASRSAKADEAAERIGRFLGGERELVIGVDRMDYSKGLPERFEAVGRLFDNFPDMRGRVSVTQITPPSRSKVEEYQELRVELDGLAGRINGDYGDLDWIPLRYLARSYSREELAGLFRIARVGLVTPLRDGMNLVCKEFVMAQDEDDPGVLILSEFAGAAEQLQSALIVNPHDTDNVAEAIHTALTMPLEERKSRWRRLRDTTVEQDIGWWREKFLSDLSPGGLN</sequence>
<evidence type="ECO:0000313" key="2">
    <source>
        <dbReference type="EMBL" id="MFC6035966.1"/>
    </source>
</evidence>
<keyword evidence="3" id="KW-1185">Reference proteome</keyword>
<gene>
    <name evidence="2" type="ORF">ACFMB1_10455</name>
</gene>
<dbReference type="PANTHER" id="PTHR10788:SF106">
    <property type="entry name" value="BCDNA.GH08860"/>
    <property type="match status" value="1"/>
</dbReference>